<evidence type="ECO:0000313" key="5">
    <source>
        <dbReference type="Proteomes" id="UP000054018"/>
    </source>
</evidence>
<dbReference type="OrthoDB" id="3038503at2759"/>
<dbReference type="AlphaFoldDB" id="A0A0C9ZFX2"/>
<evidence type="ECO:0000259" key="3">
    <source>
        <dbReference type="Pfam" id="PF20151"/>
    </source>
</evidence>
<feature type="domain" description="DUF6533" evidence="3">
    <location>
        <begin position="22"/>
        <end position="64"/>
    </location>
</feature>
<reference evidence="4 5" key="1">
    <citation type="submission" date="2014-04" db="EMBL/GenBank/DDBJ databases">
        <authorList>
            <consortium name="DOE Joint Genome Institute"/>
            <person name="Kuo A."/>
            <person name="Kohler A."/>
            <person name="Costa M.D."/>
            <person name="Nagy L.G."/>
            <person name="Floudas D."/>
            <person name="Copeland A."/>
            <person name="Barry K.W."/>
            <person name="Cichocki N."/>
            <person name="Veneault-Fourrey C."/>
            <person name="LaButti K."/>
            <person name="Lindquist E.A."/>
            <person name="Lipzen A."/>
            <person name="Lundell T."/>
            <person name="Morin E."/>
            <person name="Murat C."/>
            <person name="Sun H."/>
            <person name="Tunlid A."/>
            <person name="Henrissat B."/>
            <person name="Grigoriev I.V."/>
            <person name="Hibbett D.S."/>
            <person name="Martin F."/>
            <person name="Nordberg H.P."/>
            <person name="Cantor M.N."/>
            <person name="Hua S.X."/>
        </authorList>
    </citation>
    <scope>NUCLEOTIDE SEQUENCE [LARGE SCALE GENOMIC DNA]</scope>
    <source>
        <strain evidence="4 5">441</strain>
    </source>
</reference>
<dbReference type="Pfam" id="PF20151">
    <property type="entry name" value="DUF6533"/>
    <property type="match status" value="1"/>
</dbReference>
<name>A0A0C9ZFX2_9AGAM</name>
<protein>
    <recommendedName>
        <fullName evidence="3">DUF6533 domain-containing protein</fullName>
    </recommendedName>
</protein>
<keyword evidence="2" id="KW-0472">Membrane</keyword>
<keyword evidence="5" id="KW-1185">Reference proteome</keyword>
<evidence type="ECO:0000256" key="2">
    <source>
        <dbReference type="SAM" id="Phobius"/>
    </source>
</evidence>
<feature type="region of interest" description="Disordered" evidence="1">
    <location>
        <begin position="148"/>
        <end position="187"/>
    </location>
</feature>
<feature type="transmembrane region" description="Helical" evidence="2">
    <location>
        <begin position="85"/>
        <end position="103"/>
    </location>
</feature>
<dbReference type="Proteomes" id="UP000054018">
    <property type="component" value="Unassembled WGS sequence"/>
</dbReference>
<feature type="transmembrane region" description="Helical" evidence="2">
    <location>
        <begin position="50"/>
        <end position="70"/>
    </location>
</feature>
<dbReference type="HOGENOM" id="CLU_1448261_0_0_1"/>
<dbReference type="InterPro" id="IPR045340">
    <property type="entry name" value="DUF6533"/>
</dbReference>
<accession>A0A0C9ZFX2</accession>
<organism evidence="4 5">
    <name type="scientific">Pisolithus microcarpus 441</name>
    <dbReference type="NCBI Taxonomy" id="765257"/>
    <lineage>
        <taxon>Eukaryota</taxon>
        <taxon>Fungi</taxon>
        <taxon>Dikarya</taxon>
        <taxon>Basidiomycota</taxon>
        <taxon>Agaricomycotina</taxon>
        <taxon>Agaricomycetes</taxon>
        <taxon>Agaricomycetidae</taxon>
        <taxon>Boletales</taxon>
        <taxon>Sclerodermatineae</taxon>
        <taxon>Pisolithaceae</taxon>
        <taxon>Pisolithus</taxon>
    </lineage>
</organism>
<reference evidence="5" key="2">
    <citation type="submission" date="2015-01" db="EMBL/GenBank/DDBJ databases">
        <title>Evolutionary Origins and Diversification of the Mycorrhizal Mutualists.</title>
        <authorList>
            <consortium name="DOE Joint Genome Institute"/>
            <consortium name="Mycorrhizal Genomics Consortium"/>
            <person name="Kohler A."/>
            <person name="Kuo A."/>
            <person name="Nagy L.G."/>
            <person name="Floudas D."/>
            <person name="Copeland A."/>
            <person name="Barry K.W."/>
            <person name="Cichocki N."/>
            <person name="Veneault-Fourrey C."/>
            <person name="LaButti K."/>
            <person name="Lindquist E.A."/>
            <person name="Lipzen A."/>
            <person name="Lundell T."/>
            <person name="Morin E."/>
            <person name="Murat C."/>
            <person name="Riley R."/>
            <person name="Ohm R."/>
            <person name="Sun H."/>
            <person name="Tunlid A."/>
            <person name="Henrissat B."/>
            <person name="Grigoriev I.V."/>
            <person name="Hibbett D.S."/>
            <person name="Martin F."/>
        </authorList>
    </citation>
    <scope>NUCLEOTIDE SEQUENCE [LARGE SCALE GENOMIC DNA]</scope>
    <source>
        <strain evidence="5">441</strain>
    </source>
</reference>
<evidence type="ECO:0000313" key="4">
    <source>
        <dbReference type="EMBL" id="KIK21347.1"/>
    </source>
</evidence>
<gene>
    <name evidence="4" type="ORF">PISMIDRAFT_542692</name>
</gene>
<keyword evidence="2" id="KW-1133">Transmembrane helix</keyword>
<proteinExistence type="predicted"/>
<dbReference type="EMBL" id="KN833752">
    <property type="protein sequence ID" value="KIK21347.1"/>
    <property type="molecule type" value="Genomic_DNA"/>
</dbReference>
<evidence type="ECO:0000256" key="1">
    <source>
        <dbReference type="SAM" id="MobiDB-lite"/>
    </source>
</evidence>
<keyword evidence="2" id="KW-0812">Transmembrane</keyword>
<sequence length="187" mass="21892">MEVTGSYDSLSVARDAQTIQLLQVVPATLMVYDCMLSLEDEVEYIWKTRFSSISVVYLTFQYIGTVYTLFSTAEIIANENTTNTLYVALFIARFPIMIFYAFCNHNYQFYPRFPWPRHMGQLFDLLVCPNHSSIAALRSLWWLEESSDHDSLRPGRGGRRHDCVRSTRHKLRRRDPTEPRVQNQRVP</sequence>